<dbReference type="Proteomes" id="UP001277761">
    <property type="component" value="Unassembled WGS sequence"/>
</dbReference>
<organism evidence="2 3">
    <name type="scientific">Patulibacter brassicae</name>
    <dbReference type="NCBI Taxonomy" id="1705717"/>
    <lineage>
        <taxon>Bacteria</taxon>
        <taxon>Bacillati</taxon>
        <taxon>Actinomycetota</taxon>
        <taxon>Thermoleophilia</taxon>
        <taxon>Solirubrobacterales</taxon>
        <taxon>Patulibacteraceae</taxon>
        <taxon>Patulibacter</taxon>
    </lineage>
</organism>
<sequence length="310" mass="31048">MLRRLLAPAAVLAGALAAPALAAPGLAAAAPTWAPADAAPIRPGSETRTTGGGQCTSNVVFTIGDRVLLGQAAHCAGTGEATETDGCDAKSLPLGTTVAVEGATRPGRIAYSSWLAMQQQGETDPDACAFNDLALIELDPADARRVNPSVPFWGGPTGLGATTSAGDPVLSYGNSSLRAGLELLKPKAGVSLGQSGGGWSHGVLTLTPGVPGDSGSAFLSQDGRALGTLSTLQLLPLPGTNGVGDLAREVAYARAHGMSGLTLAEGTERFATLDADRAAREVASRLERDVAHVLDGTTVGRLLGIVGVAG</sequence>
<reference evidence="2 3" key="1">
    <citation type="submission" date="2023-11" db="EMBL/GenBank/DDBJ databases">
        <authorList>
            <person name="Xu M."/>
            <person name="Jiang T."/>
        </authorList>
    </citation>
    <scope>NUCLEOTIDE SEQUENCE [LARGE SCALE GENOMIC DNA]</scope>
    <source>
        <strain evidence="2 3">SD</strain>
    </source>
</reference>
<keyword evidence="1" id="KW-0732">Signal</keyword>
<evidence type="ECO:0000313" key="2">
    <source>
        <dbReference type="EMBL" id="MDX8152662.1"/>
    </source>
</evidence>
<name>A0ABU4VLF4_9ACTN</name>
<dbReference type="EMBL" id="JAXAVX010000007">
    <property type="protein sequence ID" value="MDX8152662.1"/>
    <property type="molecule type" value="Genomic_DNA"/>
</dbReference>
<feature type="chain" id="PRO_5047062023" evidence="1">
    <location>
        <begin position="23"/>
        <end position="310"/>
    </location>
</feature>
<dbReference type="GO" id="GO:0008233">
    <property type="term" value="F:peptidase activity"/>
    <property type="evidence" value="ECO:0007669"/>
    <property type="project" value="UniProtKB-KW"/>
</dbReference>
<dbReference type="RefSeq" id="WP_319954818.1">
    <property type="nucleotide sequence ID" value="NZ_JAXAVX010000007.1"/>
</dbReference>
<protein>
    <submittedName>
        <fullName evidence="2">Serine protease</fullName>
    </submittedName>
</protein>
<keyword evidence="2" id="KW-0378">Hydrolase</keyword>
<evidence type="ECO:0000313" key="3">
    <source>
        <dbReference type="Proteomes" id="UP001277761"/>
    </source>
</evidence>
<evidence type="ECO:0000256" key="1">
    <source>
        <dbReference type="SAM" id="SignalP"/>
    </source>
</evidence>
<proteinExistence type="predicted"/>
<dbReference type="SUPFAM" id="SSF50494">
    <property type="entry name" value="Trypsin-like serine proteases"/>
    <property type="match status" value="1"/>
</dbReference>
<keyword evidence="2" id="KW-0645">Protease</keyword>
<comment type="caution">
    <text evidence="2">The sequence shown here is derived from an EMBL/GenBank/DDBJ whole genome shotgun (WGS) entry which is preliminary data.</text>
</comment>
<feature type="signal peptide" evidence="1">
    <location>
        <begin position="1"/>
        <end position="22"/>
    </location>
</feature>
<dbReference type="GO" id="GO:0006508">
    <property type="term" value="P:proteolysis"/>
    <property type="evidence" value="ECO:0007669"/>
    <property type="project" value="UniProtKB-KW"/>
</dbReference>
<gene>
    <name evidence="2" type="ORF">SK069_13735</name>
</gene>
<keyword evidence="3" id="KW-1185">Reference proteome</keyword>
<dbReference type="InterPro" id="IPR009003">
    <property type="entry name" value="Peptidase_S1_PA"/>
</dbReference>
<accession>A0ABU4VLF4</accession>